<keyword evidence="1" id="KW-0472">Membrane</keyword>
<reference evidence="2 3" key="1">
    <citation type="submission" date="2020-03" db="EMBL/GenBank/DDBJ databases">
        <title>Genomic Encyclopedia of Type Strains, Phase IV (KMG-IV): sequencing the most valuable type-strain genomes for metagenomic binning, comparative biology and taxonomic classification.</title>
        <authorList>
            <person name="Goeker M."/>
        </authorList>
    </citation>
    <scope>NUCLEOTIDE SEQUENCE [LARGE SCALE GENOMIC DNA]</scope>
    <source>
        <strain evidence="2 3">DSM 29762</strain>
    </source>
</reference>
<feature type="transmembrane region" description="Helical" evidence="1">
    <location>
        <begin position="39"/>
        <end position="61"/>
    </location>
</feature>
<dbReference type="AlphaFoldDB" id="A0A846QZJ3"/>
<proteinExistence type="predicted"/>
<evidence type="ECO:0000313" key="2">
    <source>
        <dbReference type="EMBL" id="NJB72340.1"/>
    </source>
</evidence>
<evidence type="ECO:0000313" key="3">
    <source>
        <dbReference type="Proteomes" id="UP000590442"/>
    </source>
</evidence>
<keyword evidence="1" id="KW-1133">Transmembrane helix</keyword>
<accession>A0A846QZJ3</accession>
<comment type="caution">
    <text evidence="2">The sequence shown here is derived from an EMBL/GenBank/DDBJ whole genome shotgun (WGS) entry which is preliminary data.</text>
</comment>
<organism evidence="2 3">
    <name type="scientific">Saonia flava</name>
    <dbReference type="NCBI Taxonomy" id="523696"/>
    <lineage>
        <taxon>Bacteria</taxon>
        <taxon>Pseudomonadati</taxon>
        <taxon>Bacteroidota</taxon>
        <taxon>Flavobacteriia</taxon>
        <taxon>Flavobacteriales</taxon>
        <taxon>Flavobacteriaceae</taxon>
        <taxon>Saonia</taxon>
    </lineage>
</organism>
<dbReference type="EMBL" id="JAATJJ010000002">
    <property type="protein sequence ID" value="NJB72340.1"/>
    <property type="molecule type" value="Genomic_DNA"/>
</dbReference>
<name>A0A846QZJ3_9FLAO</name>
<gene>
    <name evidence="2" type="ORF">GGR42_002831</name>
</gene>
<keyword evidence="3" id="KW-1185">Reference proteome</keyword>
<keyword evidence="1" id="KW-0812">Transmembrane</keyword>
<evidence type="ECO:0000256" key="1">
    <source>
        <dbReference type="SAM" id="Phobius"/>
    </source>
</evidence>
<dbReference type="Proteomes" id="UP000590442">
    <property type="component" value="Unassembled WGS sequence"/>
</dbReference>
<protein>
    <submittedName>
        <fullName evidence="2">Uncharacterized protein</fullName>
    </submittedName>
</protein>
<sequence>MNNSTFSIRTVADKRTYISDSKILNWTQKRFELEPEPQLLLYLVGNSFYSDFTISITFSIASSPSFKSTKRYS</sequence>